<dbReference type="Pfam" id="PF05239">
    <property type="entry name" value="PRC"/>
    <property type="match status" value="1"/>
</dbReference>
<dbReference type="InterPro" id="IPR011033">
    <property type="entry name" value="PRC_barrel-like_sf"/>
</dbReference>
<name>A0ABV9Q6F5_9BACL</name>
<dbReference type="SUPFAM" id="SSF50346">
    <property type="entry name" value="PRC-barrel domain"/>
    <property type="match status" value="1"/>
</dbReference>
<evidence type="ECO:0000313" key="3">
    <source>
        <dbReference type="Proteomes" id="UP001596002"/>
    </source>
</evidence>
<protein>
    <submittedName>
        <fullName evidence="2">YlmC/YmxH family sporulation protein</fullName>
    </submittedName>
</protein>
<sequence length="91" mass="10327">MRLSELAGRELVDMENGEKIGQLGHADLWIDAKTGRIGYLILPADTRFFSFGKKHEEQSVPWESIHKIGTDTILLDLKRGKFTEKERNSGV</sequence>
<dbReference type="InterPro" id="IPR014238">
    <property type="entry name" value="Spore_YlmC/YmxH"/>
</dbReference>
<dbReference type="PANTHER" id="PTHR40061:SF1">
    <property type="entry name" value="SPORULATION PROTEIN YLMC-RELATED"/>
    <property type="match status" value="1"/>
</dbReference>
<evidence type="ECO:0000313" key="2">
    <source>
        <dbReference type="EMBL" id="MFC4768842.1"/>
    </source>
</evidence>
<feature type="domain" description="PRC-barrel" evidence="1">
    <location>
        <begin position="1"/>
        <end position="77"/>
    </location>
</feature>
<accession>A0ABV9Q6F5</accession>
<organism evidence="2 3">
    <name type="scientific">Effusibacillus consociatus</name>
    <dbReference type="NCBI Taxonomy" id="1117041"/>
    <lineage>
        <taxon>Bacteria</taxon>
        <taxon>Bacillati</taxon>
        <taxon>Bacillota</taxon>
        <taxon>Bacilli</taxon>
        <taxon>Bacillales</taxon>
        <taxon>Alicyclobacillaceae</taxon>
        <taxon>Effusibacillus</taxon>
    </lineage>
</organism>
<proteinExistence type="predicted"/>
<dbReference type="PANTHER" id="PTHR40061">
    <property type="entry name" value="SPORULATION PROTEIN YLMC-RELATED"/>
    <property type="match status" value="1"/>
</dbReference>
<dbReference type="Proteomes" id="UP001596002">
    <property type="component" value="Unassembled WGS sequence"/>
</dbReference>
<gene>
    <name evidence="2" type="ORF">ACFO8Q_15960</name>
</gene>
<keyword evidence="3" id="KW-1185">Reference proteome</keyword>
<dbReference type="RefSeq" id="WP_380026791.1">
    <property type="nucleotide sequence ID" value="NZ_JBHSHC010000112.1"/>
</dbReference>
<dbReference type="NCBIfam" id="TIGR02888">
    <property type="entry name" value="spore_YlmC_YmxH"/>
    <property type="match status" value="1"/>
</dbReference>
<reference evidence="3" key="1">
    <citation type="journal article" date="2019" name="Int. J. Syst. Evol. Microbiol.">
        <title>The Global Catalogue of Microorganisms (GCM) 10K type strain sequencing project: providing services to taxonomists for standard genome sequencing and annotation.</title>
        <authorList>
            <consortium name="The Broad Institute Genomics Platform"/>
            <consortium name="The Broad Institute Genome Sequencing Center for Infectious Disease"/>
            <person name="Wu L."/>
            <person name="Ma J."/>
        </authorList>
    </citation>
    <scope>NUCLEOTIDE SEQUENCE [LARGE SCALE GENOMIC DNA]</scope>
    <source>
        <strain evidence="3">WYCCWR 12678</strain>
    </source>
</reference>
<dbReference type="InterPro" id="IPR027275">
    <property type="entry name" value="PRC-brl_dom"/>
</dbReference>
<dbReference type="EMBL" id="JBHSHC010000112">
    <property type="protein sequence ID" value="MFC4768842.1"/>
    <property type="molecule type" value="Genomic_DNA"/>
</dbReference>
<dbReference type="Gene3D" id="2.30.30.240">
    <property type="entry name" value="PRC-barrel domain"/>
    <property type="match status" value="1"/>
</dbReference>
<comment type="caution">
    <text evidence="2">The sequence shown here is derived from an EMBL/GenBank/DDBJ whole genome shotgun (WGS) entry which is preliminary data.</text>
</comment>
<evidence type="ECO:0000259" key="1">
    <source>
        <dbReference type="Pfam" id="PF05239"/>
    </source>
</evidence>